<evidence type="ECO:0000256" key="1">
    <source>
        <dbReference type="SAM" id="Coils"/>
    </source>
</evidence>
<dbReference type="GO" id="GO:0006302">
    <property type="term" value="P:double-strand break repair"/>
    <property type="evidence" value="ECO:0007669"/>
    <property type="project" value="InterPro"/>
</dbReference>
<feature type="coiled-coil region" evidence="1">
    <location>
        <begin position="248"/>
        <end position="381"/>
    </location>
</feature>
<dbReference type="RefSeq" id="WP_136547254.1">
    <property type="nucleotide sequence ID" value="NZ_CP031093.1"/>
</dbReference>
<accession>A0A4V1D8H6</accession>
<sequence length="879" mass="98619">MKVSRLAVKELRQFARHFELTALEPGLNLISGANETGKSALVRALQAAFFERYSTKSVEDLRPWQDPNAAPEVQVDFEHGGLDYSLSKQFLKKPRCRLTLDRQVLEGDQAEQHLQQLLGFSYPGKGASREEYWGIPGLLWITQGTGQDLARPISHAHGFLRESLSQGMEDLATSGGDRLIDEIAAERSTLLTQTGKQTGELKKAVSEVESAAAVLAETDRRLSQSSSAIERLGVVRREWQEHESARPWEEAEQKQARAADQLHEVNRQRQQLVSNETDLNRTRRERQQLLDQLGQWRDEADQLESRARRVAELKTRQEAAQAEVTVLERQVIQSTSALREAQAVLARAEAQKRRRELEALLEEGQLALEHARSQVERAREVSEQRRQLAVRLTGATLDSNRIDALARAEEAARESVVRHEAIATRVRYRLNPGAAITVAGQALSGEGSVTLTESTRLRLGELGEITIEPGGEDLVASTERVQAAEQDFDRLLKASGVSSVAEARQRLAERQEAEQKITWLDQTLEDIAPNGLQALIAETERRQRRQQSARAELDELPEDRDLAISTSDAQDALELAREEASRVEAKRRATRDEDIAARTELDTAEREYQGLTQRIEDPDRRARQRASQDQLLQLSAGIEALEQSLGRQRAAIEAANPQVLQDDIQRYARSAENTRAAQRDRRTEIARLEGALGADGAAGLGEHRAEQAARLERLARRQQALELRAGALELLYQRLQRKRSRLVERLQAPLQRHVARYLRLLFPEAELTINEAFQPGKLHRNGLPDVDFAALSFGAREQVGVILRLAYADALKEAGRPTLIVLDDALVHSDRPRREAMQRVLYSAGHRHQILLFTCHPDNWADLGVPVRSLEQLKSEAGG</sequence>
<dbReference type="GO" id="GO:0016887">
    <property type="term" value="F:ATP hydrolysis activity"/>
    <property type="evidence" value="ECO:0007669"/>
    <property type="project" value="InterPro"/>
</dbReference>
<feature type="domain" description="Rad50/SbcC-type AAA" evidence="3">
    <location>
        <begin position="5"/>
        <end position="363"/>
    </location>
</feature>
<dbReference type="InterPro" id="IPR038729">
    <property type="entry name" value="Rad50/SbcC_AAA"/>
</dbReference>
<evidence type="ECO:0000259" key="3">
    <source>
        <dbReference type="Pfam" id="PF13476"/>
    </source>
</evidence>
<evidence type="ECO:0000313" key="4">
    <source>
        <dbReference type="EMBL" id="QCF25220.1"/>
    </source>
</evidence>
<feature type="coiled-coil region" evidence="1">
    <location>
        <begin position="704"/>
        <end position="738"/>
    </location>
</feature>
<organism evidence="4 5">
    <name type="scientific">Hydrocarboniclastica marina</name>
    <dbReference type="NCBI Taxonomy" id="2259620"/>
    <lineage>
        <taxon>Bacteria</taxon>
        <taxon>Pseudomonadati</taxon>
        <taxon>Pseudomonadota</taxon>
        <taxon>Gammaproteobacteria</taxon>
        <taxon>Alteromonadales</taxon>
        <taxon>Alteromonadaceae</taxon>
        <taxon>Hydrocarboniclastica</taxon>
    </lineage>
</organism>
<dbReference type="AlphaFoldDB" id="A0A4V1D8H6"/>
<evidence type="ECO:0000313" key="5">
    <source>
        <dbReference type="Proteomes" id="UP000298049"/>
    </source>
</evidence>
<dbReference type="PANTHER" id="PTHR41259:SF1">
    <property type="entry name" value="DOUBLE-STRAND BREAK REPAIR RAD50 ATPASE, PUTATIVE-RELATED"/>
    <property type="match status" value="1"/>
</dbReference>
<proteinExistence type="predicted"/>
<keyword evidence="1" id="KW-0175">Coiled coil</keyword>
<reference evidence="4 5" key="1">
    <citation type="submission" date="2018-07" db="EMBL/GenBank/DDBJ databases">
        <title>Marsedoiliclastica nanhaica gen. nov. sp. nov., a novel marine hydrocarbonoclastic bacterium isolated from an in-situ enriched hydrocarbon-degrading consortium in deep-sea sediment.</title>
        <authorList>
            <person name="Dong C."/>
            <person name="Ma T."/>
            <person name="Liu R."/>
            <person name="Shao Z."/>
        </authorList>
    </citation>
    <scope>NUCLEOTIDE SEQUENCE [LARGE SCALE GENOMIC DNA]</scope>
    <source>
        <strain evidence="5">soil36-7</strain>
    </source>
</reference>
<name>A0A4V1D8H6_9ALTE</name>
<dbReference type="Proteomes" id="UP000298049">
    <property type="component" value="Chromosome"/>
</dbReference>
<gene>
    <name evidence="4" type="ORF">soil367_04340</name>
</gene>
<dbReference type="Gene3D" id="3.40.50.300">
    <property type="entry name" value="P-loop containing nucleotide triphosphate hydrolases"/>
    <property type="match status" value="2"/>
</dbReference>
<dbReference type="KEGG" id="hmi:soil367_04340"/>
<dbReference type="EMBL" id="CP031093">
    <property type="protein sequence ID" value="QCF25220.1"/>
    <property type="molecule type" value="Genomic_DNA"/>
</dbReference>
<dbReference type="InterPro" id="IPR027417">
    <property type="entry name" value="P-loop_NTPase"/>
</dbReference>
<keyword evidence="5" id="KW-1185">Reference proteome</keyword>
<feature type="region of interest" description="Disordered" evidence="2">
    <location>
        <begin position="546"/>
        <end position="566"/>
    </location>
</feature>
<dbReference type="SUPFAM" id="SSF52540">
    <property type="entry name" value="P-loop containing nucleoside triphosphate hydrolases"/>
    <property type="match status" value="1"/>
</dbReference>
<dbReference type="OrthoDB" id="9764467at2"/>
<dbReference type="Pfam" id="PF13476">
    <property type="entry name" value="AAA_23"/>
    <property type="match status" value="1"/>
</dbReference>
<dbReference type="PANTHER" id="PTHR41259">
    <property type="entry name" value="DOUBLE-STRAND BREAK REPAIR RAD50 ATPASE, PUTATIVE-RELATED"/>
    <property type="match status" value="1"/>
</dbReference>
<evidence type="ECO:0000256" key="2">
    <source>
        <dbReference type="SAM" id="MobiDB-lite"/>
    </source>
</evidence>
<protein>
    <submittedName>
        <fullName evidence="4">GTP-binding protein</fullName>
    </submittedName>
</protein>
<feature type="coiled-coil region" evidence="1">
    <location>
        <begin position="566"/>
        <end position="593"/>
    </location>
</feature>